<evidence type="ECO:0000256" key="1">
    <source>
        <dbReference type="SAM" id="MobiDB-lite"/>
    </source>
</evidence>
<sequence length="139" mass="15210">DTQSSVDDRPQPSEEQVRSLEEFIPTTILHFMLISPTVTIVTGEHAYCDVARKNFKTREKKKRDGSAKSGSQKQQQTPASSSSSQASSSLSSLPALTLTASRFDLQVTRPMYAGRLVKLVTSIAGPSSNLLHHCHSHTQ</sequence>
<dbReference type="Proteomes" id="UP000271974">
    <property type="component" value="Unassembled WGS sequence"/>
</dbReference>
<organism evidence="2 3">
    <name type="scientific">Elysia chlorotica</name>
    <name type="common">Eastern emerald elysia</name>
    <name type="synonym">Sea slug</name>
    <dbReference type="NCBI Taxonomy" id="188477"/>
    <lineage>
        <taxon>Eukaryota</taxon>
        <taxon>Metazoa</taxon>
        <taxon>Spiralia</taxon>
        <taxon>Lophotrochozoa</taxon>
        <taxon>Mollusca</taxon>
        <taxon>Gastropoda</taxon>
        <taxon>Heterobranchia</taxon>
        <taxon>Euthyneura</taxon>
        <taxon>Panpulmonata</taxon>
        <taxon>Sacoglossa</taxon>
        <taxon>Placobranchoidea</taxon>
        <taxon>Plakobranchidae</taxon>
        <taxon>Elysia</taxon>
    </lineage>
</organism>
<dbReference type="AlphaFoldDB" id="A0A3S1B3H3"/>
<comment type="caution">
    <text evidence="2">The sequence shown here is derived from an EMBL/GenBank/DDBJ whole genome shotgun (WGS) entry which is preliminary data.</text>
</comment>
<dbReference type="STRING" id="188477.A0A3S1B3H3"/>
<dbReference type="EMBL" id="RQTK01001278">
    <property type="protein sequence ID" value="RUS71073.1"/>
    <property type="molecule type" value="Genomic_DNA"/>
</dbReference>
<feature type="compositionally biased region" description="Low complexity" evidence="1">
    <location>
        <begin position="67"/>
        <end position="91"/>
    </location>
</feature>
<dbReference type="PANTHER" id="PTHR12517:SF0">
    <property type="entry name" value="INTERMEMBRANE LIPID TRANSFER PROTEIN VPS13B"/>
    <property type="match status" value="1"/>
</dbReference>
<dbReference type="OrthoDB" id="445152at2759"/>
<evidence type="ECO:0000313" key="2">
    <source>
        <dbReference type="EMBL" id="RUS71073.1"/>
    </source>
</evidence>
<dbReference type="PANTHER" id="PTHR12517">
    <property type="entry name" value="VACUOLAR PROTEIN SORTING-ASSOCIATED PROTEIN 13B"/>
    <property type="match status" value="1"/>
</dbReference>
<reference evidence="2 3" key="1">
    <citation type="submission" date="2019-01" db="EMBL/GenBank/DDBJ databases">
        <title>A draft genome assembly of the solar-powered sea slug Elysia chlorotica.</title>
        <authorList>
            <person name="Cai H."/>
            <person name="Li Q."/>
            <person name="Fang X."/>
            <person name="Li J."/>
            <person name="Curtis N.E."/>
            <person name="Altenburger A."/>
            <person name="Shibata T."/>
            <person name="Feng M."/>
            <person name="Maeda T."/>
            <person name="Schwartz J.A."/>
            <person name="Shigenobu S."/>
            <person name="Lundholm N."/>
            <person name="Nishiyama T."/>
            <person name="Yang H."/>
            <person name="Hasebe M."/>
            <person name="Li S."/>
            <person name="Pierce S.K."/>
            <person name="Wang J."/>
        </authorList>
    </citation>
    <scope>NUCLEOTIDE SEQUENCE [LARGE SCALE GENOMIC DNA]</scope>
    <source>
        <strain evidence="2">EC2010</strain>
        <tissue evidence="2">Whole organism of an adult</tissue>
    </source>
</reference>
<evidence type="ECO:0000313" key="3">
    <source>
        <dbReference type="Proteomes" id="UP000271974"/>
    </source>
</evidence>
<feature type="non-terminal residue" evidence="2">
    <location>
        <position position="139"/>
    </location>
</feature>
<gene>
    <name evidence="2" type="ORF">EGW08_021177</name>
</gene>
<dbReference type="InterPro" id="IPR039782">
    <property type="entry name" value="VPS13B"/>
</dbReference>
<proteinExistence type="predicted"/>
<name>A0A3S1B3H3_ELYCH</name>
<protein>
    <submittedName>
        <fullName evidence="2">Uncharacterized protein</fullName>
    </submittedName>
</protein>
<feature type="region of interest" description="Disordered" evidence="1">
    <location>
        <begin position="55"/>
        <end position="91"/>
    </location>
</feature>
<accession>A0A3S1B3H3</accession>
<feature type="non-terminal residue" evidence="2">
    <location>
        <position position="1"/>
    </location>
</feature>
<keyword evidence="3" id="KW-1185">Reference proteome</keyword>